<dbReference type="STRING" id="504797.SAMN05421678_115144"/>
<dbReference type="AlphaFoldDB" id="A0A1I2Z2G7"/>
<gene>
    <name evidence="2" type="ORF">FHR37_000677</name>
    <name evidence="3" type="ORF">SAMN05421678_115144</name>
</gene>
<feature type="region of interest" description="Disordered" evidence="1">
    <location>
        <begin position="399"/>
        <end position="446"/>
    </location>
</feature>
<dbReference type="Proteomes" id="UP000533017">
    <property type="component" value="Unassembled WGS sequence"/>
</dbReference>
<keyword evidence="3" id="KW-0378">Hydrolase</keyword>
<dbReference type="InterPro" id="IPR042271">
    <property type="entry name" value="Zinicin_2_N"/>
</dbReference>
<dbReference type="Gene3D" id="1.20.150.30">
    <property type="entry name" value="Zincin-like metallopeptidase, N-terminal domain"/>
    <property type="match status" value="1"/>
</dbReference>
<dbReference type="InterPro" id="IPR018766">
    <property type="entry name" value="Zinicin_2"/>
</dbReference>
<evidence type="ECO:0000256" key="1">
    <source>
        <dbReference type="SAM" id="MobiDB-lite"/>
    </source>
</evidence>
<proteinExistence type="predicted"/>
<dbReference type="Pfam" id="PF10103">
    <property type="entry name" value="Zincin_2"/>
    <property type="match status" value="1"/>
</dbReference>
<dbReference type="RefSeq" id="WP_092886976.1">
    <property type="nucleotide sequence ID" value="NZ_FOOI01000015.1"/>
</dbReference>
<reference evidence="3 4" key="1">
    <citation type="submission" date="2016-10" db="EMBL/GenBank/DDBJ databases">
        <authorList>
            <person name="de Groot N.N."/>
        </authorList>
    </citation>
    <scope>NUCLEOTIDE SEQUENCE [LARGE SCALE GENOMIC DNA]</scope>
    <source>
        <strain evidence="3 4">CPCC 202808</strain>
    </source>
</reference>
<dbReference type="SUPFAM" id="SSF55486">
    <property type="entry name" value="Metalloproteases ('zincins'), catalytic domain"/>
    <property type="match status" value="1"/>
</dbReference>
<protein>
    <submittedName>
        <fullName evidence="2 3">Hydrolase</fullName>
    </submittedName>
</protein>
<keyword evidence="5" id="KW-1185">Reference proteome</keyword>
<reference evidence="2 5" key="2">
    <citation type="submission" date="2020-07" db="EMBL/GenBank/DDBJ databases">
        <title>Sequencing the genomes of 1000 actinobacteria strains.</title>
        <authorList>
            <person name="Klenk H.-P."/>
        </authorList>
    </citation>
    <scope>NUCLEOTIDE SEQUENCE [LARGE SCALE GENOMIC DNA]</scope>
    <source>
        <strain evidence="2 5">DSM 45117</strain>
    </source>
</reference>
<evidence type="ECO:0000313" key="2">
    <source>
        <dbReference type="EMBL" id="NYH81826.1"/>
    </source>
</evidence>
<evidence type="ECO:0000313" key="5">
    <source>
        <dbReference type="Proteomes" id="UP000533017"/>
    </source>
</evidence>
<dbReference type="GO" id="GO:0016787">
    <property type="term" value="F:hydrolase activity"/>
    <property type="evidence" value="ECO:0007669"/>
    <property type="project" value="UniProtKB-KW"/>
</dbReference>
<dbReference type="Proteomes" id="UP000199052">
    <property type="component" value="Unassembled WGS sequence"/>
</dbReference>
<feature type="compositionally biased region" description="Basic and acidic residues" evidence="1">
    <location>
        <begin position="399"/>
        <end position="409"/>
    </location>
</feature>
<feature type="compositionally biased region" description="Basic and acidic residues" evidence="1">
    <location>
        <begin position="7"/>
        <end position="19"/>
    </location>
</feature>
<sequence>MSNDEPGPGREGEEPEKRPPGGPDNPFPGFDLGAIFGQLQNMFSWQGGPINWQLAVETAKQTIRQTGDASLTAEERAQVDQTVRLAEHWLDDATSLPAASAGQALAWNRAEWLDGTLPAWKKLVEPLAAHVVGAMGQALPEQAAGMGAQLTGVLTQVGGMMFGAQVGQGLGQLATEVVGATDIGLPLGPAGQPVLVPANVAAFGSGLDLPADDVRLYLALRECAHQRLFHHAPWLSAHLFSAVEEYARGMHVDTSKLEEAVGTIDMSNPEALNDALAGGLLEPEETPRQKAALARLETALALVEGWVDDVVTSAAGPRMPSAPLLHEAIRRRRAEGGPAEQTFVTLVGLEIRPRRMRDAATVWASLRENRGISGREALWAHPDMLPTGEDLDDAKGFAERAASPDRMDIGDLGFDDLGQVHGDESGDDRPDDDRPEDEGRGDGTAR</sequence>
<dbReference type="PANTHER" id="PTHR39420:SF2">
    <property type="entry name" value="HYDROLASE"/>
    <property type="match status" value="1"/>
</dbReference>
<feature type="region of interest" description="Disordered" evidence="1">
    <location>
        <begin position="1"/>
        <end position="30"/>
    </location>
</feature>
<evidence type="ECO:0000313" key="4">
    <source>
        <dbReference type="Proteomes" id="UP000199052"/>
    </source>
</evidence>
<feature type="compositionally biased region" description="Basic and acidic residues" evidence="1">
    <location>
        <begin position="421"/>
        <end position="446"/>
    </location>
</feature>
<dbReference type="OrthoDB" id="8478472at2"/>
<dbReference type="EMBL" id="JACBZA010000001">
    <property type="protein sequence ID" value="NYH81826.1"/>
    <property type="molecule type" value="Genomic_DNA"/>
</dbReference>
<evidence type="ECO:0000313" key="3">
    <source>
        <dbReference type="EMBL" id="SFH32014.1"/>
    </source>
</evidence>
<name>A0A1I2Z2G7_9ACTN</name>
<dbReference type="NCBIfam" id="TIGR03624">
    <property type="entry name" value="putative hydrolase"/>
    <property type="match status" value="1"/>
</dbReference>
<dbReference type="EMBL" id="FOOI01000015">
    <property type="protein sequence ID" value="SFH32014.1"/>
    <property type="molecule type" value="Genomic_DNA"/>
</dbReference>
<organism evidence="3 4">
    <name type="scientific">Actinopolymorpha cephalotaxi</name>
    <dbReference type="NCBI Taxonomy" id="504797"/>
    <lineage>
        <taxon>Bacteria</taxon>
        <taxon>Bacillati</taxon>
        <taxon>Actinomycetota</taxon>
        <taxon>Actinomycetes</taxon>
        <taxon>Propionibacteriales</taxon>
        <taxon>Actinopolymorphaceae</taxon>
        <taxon>Actinopolymorpha</taxon>
    </lineage>
</organism>
<dbReference type="PANTHER" id="PTHR39420">
    <property type="match status" value="1"/>
</dbReference>
<accession>A0A1I2Z2G7</accession>